<dbReference type="SMART" id="SM00953">
    <property type="entry name" value="RES"/>
    <property type="match status" value="1"/>
</dbReference>
<dbReference type="AlphaFoldDB" id="A0A0F9VQE5"/>
<name>A0A0F9VQE5_9ZZZZ</name>
<accession>A0A0F9VQE5</accession>
<dbReference type="Pfam" id="PF08808">
    <property type="entry name" value="RES"/>
    <property type="match status" value="1"/>
</dbReference>
<protein>
    <recommendedName>
        <fullName evidence="1">RES domain-containing protein</fullName>
    </recommendedName>
</protein>
<organism evidence="2">
    <name type="scientific">marine sediment metagenome</name>
    <dbReference type="NCBI Taxonomy" id="412755"/>
    <lineage>
        <taxon>unclassified sequences</taxon>
        <taxon>metagenomes</taxon>
        <taxon>ecological metagenomes</taxon>
    </lineage>
</organism>
<dbReference type="InterPro" id="IPR014914">
    <property type="entry name" value="RES_dom"/>
</dbReference>
<dbReference type="EMBL" id="LAZR01000013">
    <property type="protein sequence ID" value="KKO07291.1"/>
    <property type="molecule type" value="Genomic_DNA"/>
</dbReference>
<gene>
    <name evidence="2" type="ORF">LCGC14_0058590</name>
</gene>
<comment type="caution">
    <text evidence="2">The sequence shown here is derived from an EMBL/GenBank/DDBJ whole genome shotgun (WGS) entry which is preliminary data.</text>
</comment>
<sequence length="226" mass="25449">MTFPLSNVTWRPSYRIIPSRFPPIDLFEGVNDSADDWDLLNELEGETSARLREQAGAIHLVRDDDRRYGPGWTPVMAAFCHFPATGSRFSDGTFGAYYCALTEATAIAETVYHTERFMSESSQPPLMLQQRVYLSDLEGELIDLRGQSNARGLLTPDNWADGQTFGRQAWQDQAAGIVYPSVRDPSGECAAVLRPPVLSETRQGRHLGYDWDGQRIRNVYELTLLD</sequence>
<reference evidence="2" key="1">
    <citation type="journal article" date="2015" name="Nature">
        <title>Complex archaea that bridge the gap between prokaryotes and eukaryotes.</title>
        <authorList>
            <person name="Spang A."/>
            <person name="Saw J.H."/>
            <person name="Jorgensen S.L."/>
            <person name="Zaremba-Niedzwiedzka K."/>
            <person name="Martijn J."/>
            <person name="Lind A.E."/>
            <person name="van Eijk R."/>
            <person name="Schleper C."/>
            <person name="Guy L."/>
            <person name="Ettema T.J."/>
        </authorList>
    </citation>
    <scope>NUCLEOTIDE SEQUENCE</scope>
</reference>
<evidence type="ECO:0000259" key="1">
    <source>
        <dbReference type="SMART" id="SM00953"/>
    </source>
</evidence>
<evidence type="ECO:0000313" key="2">
    <source>
        <dbReference type="EMBL" id="KKO07291.1"/>
    </source>
</evidence>
<feature type="domain" description="RES" evidence="1">
    <location>
        <begin position="78"/>
        <end position="204"/>
    </location>
</feature>
<proteinExistence type="predicted"/>